<proteinExistence type="predicted"/>
<evidence type="ECO:0000256" key="1">
    <source>
        <dbReference type="SAM" id="MobiDB-lite"/>
    </source>
</evidence>
<feature type="region of interest" description="Disordered" evidence="1">
    <location>
        <begin position="294"/>
        <end position="353"/>
    </location>
</feature>
<protein>
    <submittedName>
        <fullName evidence="2">Uncharacterized protein</fullName>
    </submittedName>
</protein>
<name>A0A6B0RYM2_9CETA</name>
<feature type="region of interest" description="Disordered" evidence="1">
    <location>
        <begin position="181"/>
        <end position="207"/>
    </location>
</feature>
<feature type="compositionally biased region" description="Polar residues" evidence="1">
    <location>
        <begin position="310"/>
        <end position="339"/>
    </location>
</feature>
<gene>
    <name evidence="2" type="ORF">E5288_WYG017589</name>
</gene>
<evidence type="ECO:0000313" key="2">
    <source>
        <dbReference type="EMBL" id="MXQ92946.1"/>
    </source>
</evidence>
<evidence type="ECO:0000313" key="3">
    <source>
        <dbReference type="Proteomes" id="UP000322234"/>
    </source>
</evidence>
<dbReference type="AlphaFoldDB" id="A0A6B0RYM2"/>
<reference evidence="2" key="1">
    <citation type="submission" date="2019-10" db="EMBL/GenBank/DDBJ databases">
        <title>The sequence and de novo assembly of the wild yak genome.</title>
        <authorList>
            <person name="Liu Y."/>
        </authorList>
    </citation>
    <scope>NUCLEOTIDE SEQUENCE [LARGE SCALE GENOMIC DNA]</scope>
    <source>
        <strain evidence="2">WY2019</strain>
    </source>
</reference>
<organism evidence="2 3">
    <name type="scientific">Bos mutus</name>
    <name type="common">wild yak</name>
    <dbReference type="NCBI Taxonomy" id="72004"/>
    <lineage>
        <taxon>Eukaryota</taxon>
        <taxon>Metazoa</taxon>
        <taxon>Chordata</taxon>
        <taxon>Craniata</taxon>
        <taxon>Vertebrata</taxon>
        <taxon>Euteleostomi</taxon>
        <taxon>Mammalia</taxon>
        <taxon>Eutheria</taxon>
        <taxon>Laurasiatheria</taxon>
        <taxon>Artiodactyla</taxon>
        <taxon>Ruminantia</taxon>
        <taxon>Pecora</taxon>
        <taxon>Bovidae</taxon>
        <taxon>Bovinae</taxon>
        <taxon>Bos</taxon>
    </lineage>
</organism>
<keyword evidence="3" id="KW-1185">Reference proteome</keyword>
<dbReference type="Proteomes" id="UP000322234">
    <property type="component" value="Unassembled WGS sequence"/>
</dbReference>
<sequence length="353" mass="39796">MVIFPGWNKDPRPGRGRIAFRRVGSSCCKRPDSFRLGRKGKPRGALSAPFTLPQREGVSHPWAATLQDASVGSRRRLRLPARCHLNPQCVGGGGRVVCCAEDWATRHQTKDSTPRQNSLAKRTFQGVNRACLASSGSRLSDFREDWMSHRIEEPGKQRGRTLKQVAAAHEKDASPVGFWEYPETRDISNPGQKIVPSQGDSMRKHNPRRNSDILKQILLLHSNQKISTNNEDDRVKWQEMPWIPRARTQTELKSKARMDHQNDLLHLQAEMYMGMSICEYSPRGEALEGDISLRTGGTPMKEKPRHSHQCENTFLNNSLPAGQTQPYEAETNNENNQRNMGKPSVVSKGTNES</sequence>
<accession>A0A6B0RYM2</accession>
<comment type="caution">
    <text evidence="2">The sequence shown here is derived from an EMBL/GenBank/DDBJ whole genome shotgun (WGS) entry which is preliminary data.</text>
</comment>
<dbReference type="EMBL" id="VBQZ03000089">
    <property type="protein sequence ID" value="MXQ92946.1"/>
    <property type="molecule type" value="Genomic_DNA"/>
</dbReference>